<evidence type="ECO:0000313" key="2">
    <source>
        <dbReference type="EMBL" id="KAK1742331.1"/>
    </source>
</evidence>
<dbReference type="AlphaFoldDB" id="A0AAD9DCC0"/>
<evidence type="ECO:0000256" key="1">
    <source>
        <dbReference type="SAM" id="MobiDB-lite"/>
    </source>
</evidence>
<sequence>MALIPDTDQAPGYCSIATAPLTTEQISRIVSCATSGNETAGITVITEKELGLKGQRKLHILDTKERTLVVEYAGVRKAKFVKKDLERFQAMMDEYEGSEKDVLNILLLKEDGTICRRNTLPALHRQGVVVMRCPASDTDSDSDDSSTSSDDSE</sequence>
<evidence type="ECO:0000313" key="3">
    <source>
        <dbReference type="Proteomes" id="UP001224775"/>
    </source>
</evidence>
<accession>A0AAD9DCC0</accession>
<proteinExistence type="predicted"/>
<organism evidence="2 3">
    <name type="scientific">Skeletonema marinoi</name>
    <dbReference type="NCBI Taxonomy" id="267567"/>
    <lineage>
        <taxon>Eukaryota</taxon>
        <taxon>Sar</taxon>
        <taxon>Stramenopiles</taxon>
        <taxon>Ochrophyta</taxon>
        <taxon>Bacillariophyta</taxon>
        <taxon>Coscinodiscophyceae</taxon>
        <taxon>Thalassiosirophycidae</taxon>
        <taxon>Thalassiosirales</taxon>
        <taxon>Skeletonemataceae</taxon>
        <taxon>Skeletonema</taxon>
        <taxon>Skeletonema marinoi-dohrnii complex</taxon>
    </lineage>
</organism>
<feature type="region of interest" description="Disordered" evidence="1">
    <location>
        <begin position="134"/>
        <end position="153"/>
    </location>
</feature>
<reference evidence="2" key="1">
    <citation type="submission" date="2023-06" db="EMBL/GenBank/DDBJ databases">
        <title>Survivors Of The Sea: Transcriptome response of Skeletonema marinoi to long-term dormancy.</title>
        <authorList>
            <person name="Pinder M.I.M."/>
            <person name="Kourtchenko O."/>
            <person name="Robertson E.K."/>
            <person name="Larsson T."/>
            <person name="Maumus F."/>
            <person name="Osuna-Cruz C.M."/>
            <person name="Vancaester E."/>
            <person name="Stenow R."/>
            <person name="Vandepoele K."/>
            <person name="Ploug H."/>
            <person name="Bruchert V."/>
            <person name="Godhe A."/>
            <person name="Topel M."/>
        </authorList>
    </citation>
    <scope>NUCLEOTIDE SEQUENCE</scope>
    <source>
        <strain evidence="2">R05AC</strain>
    </source>
</reference>
<gene>
    <name evidence="2" type="ORF">QTG54_006896</name>
</gene>
<protein>
    <submittedName>
        <fullName evidence="2">Uncharacterized protein</fullName>
    </submittedName>
</protein>
<name>A0AAD9DCC0_9STRA</name>
<comment type="caution">
    <text evidence="2">The sequence shown here is derived from an EMBL/GenBank/DDBJ whole genome shotgun (WGS) entry which is preliminary data.</text>
</comment>
<dbReference type="Proteomes" id="UP001224775">
    <property type="component" value="Unassembled WGS sequence"/>
</dbReference>
<keyword evidence="3" id="KW-1185">Reference proteome</keyword>
<feature type="compositionally biased region" description="Acidic residues" evidence="1">
    <location>
        <begin position="138"/>
        <end position="153"/>
    </location>
</feature>
<dbReference type="EMBL" id="JATAAI010000011">
    <property type="protein sequence ID" value="KAK1742331.1"/>
    <property type="molecule type" value="Genomic_DNA"/>
</dbReference>